<dbReference type="AlphaFoldDB" id="A0A2C9W6F3"/>
<protein>
    <recommendedName>
        <fullName evidence="2">Retrotransposon Copia-like N-terminal domain-containing protein</fullName>
    </recommendedName>
</protein>
<dbReference type="PANTHER" id="PTHR37610:SF40">
    <property type="entry name" value="OS01G0909600 PROTEIN"/>
    <property type="match status" value="1"/>
</dbReference>
<name>A0A2C9W6F3_MANES</name>
<organism evidence="1">
    <name type="scientific">Manihot esculenta</name>
    <name type="common">Cassava</name>
    <name type="synonym">Jatropha manihot</name>
    <dbReference type="NCBI Taxonomy" id="3983"/>
    <lineage>
        <taxon>Eukaryota</taxon>
        <taxon>Viridiplantae</taxon>
        <taxon>Streptophyta</taxon>
        <taxon>Embryophyta</taxon>
        <taxon>Tracheophyta</taxon>
        <taxon>Spermatophyta</taxon>
        <taxon>Magnoliopsida</taxon>
        <taxon>eudicotyledons</taxon>
        <taxon>Gunneridae</taxon>
        <taxon>Pentapetalae</taxon>
        <taxon>rosids</taxon>
        <taxon>fabids</taxon>
        <taxon>Malpighiales</taxon>
        <taxon>Euphorbiaceae</taxon>
        <taxon>Crotonoideae</taxon>
        <taxon>Manihoteae</taxon>
        <taxon>Manihot</taxon>
    </lineage>
</organism>
<sequence length="73" mass="8465">MKIALCAKEKLGFITGKVPKPPENSAMYEKWRCIDCMVISWLLNLISKKLVELFICTPFAKDLWSKLEQRFGD</sequence>
<evidence type="ECO:0000313" key="1">
    <source>
        <dbReference type="EMBL" id="OAY54874.1"/>
    </source>
</evidence>
<accession>A0A2C9W6F3</accession>
<dbReference type="PANTHER" id="PTHR37610">
    <property type="entry name" value="CCHC-TYPE DOMAIN-CONTAINING PROTEIN"/>
    <property type="match status" value="1"/>
</dbReference>
<gene>
    <name evidence="1" type="ORF">MANES_03G109000</name>
</gene>
<evidence type="ECO:0008006" key="2">
    <source>
        <dbReference type="Google" id="ProtNLM"/>
    </source>
</evidence>
<dbReference type="EMBL" id="CM004389">
    <property type="protein sequence ID" value="OAY54874.1"/>
    <property type="molecule type" value="Genomic_DNA"/>
</dbReference>
<reference evidence="1" key="1">
    <citation type="submission" date="2016-02" db="EMBL/GenBank/DDBJ databases">
        <title>WGS assembly of Manihot esculenta.</title>
        <authorList>
            <person name="Bredeson J.V."/>
            <person name="Prochnik S.E."/>
            <person name="Lyons J.B."/>
            <person name="Schmutz J."/>
            <person name="Grimwood J."/>
            <person name="Vrebalov J."/>
            <person name="Bart R.S."/>
            <person name="Amuge T."/>
            <person name="Ferguson M.E."/>
            <person name="Green R."/>
            <person name="Putnam N."/>
            <person name="Stites J."/>
            <person name="Rounsley S."/>
            <person name="Rokhsar D.S."/>
        </authorList>
    </citation>
    <scope>NUCLEOTIDE SEQUENCE [LARGE SCALE GENOMIC DNA]</scope>
    <source>
        <tissue evidence="1">Leaf</tissue>
    </source>
</reference>
<proteinExistence type="predicted"/>